<feature type="region of interest" description="Disordered" evidence="1">
    <location>
        <begin position="228"/>
        <end position="290"/>
    </location>
</feature>
<evidence type="ECO:0000313" key="2">
    <source>
        <dbReference type="EMBL" id="RPA76359.1"/>
    </source>
</evidence>
<feature type="compositionally biased region" description="Basic and acidic residues" evidence="1">
    <location>
        <begin position="51"/>
        <end position="62"/>
    </location>
</feature>
<sequence>MPPKQNPSGPNAPPYHDAKIPRLETLNQGQRSLSDPLPPFQAAPIGPRGPDILRRGHPDPRQPGRQSSYPPFLGVVNDVASIPPISGFTRLYPPDDDPLRLEPVGTTPAPAPLQNKTTNATQAPLLQTYRYDPDLRLPDDGPSGGEIQARRRPRIQDLHNPQNPGPGPGPGYSQEPQQSYLPVVAPPQPPHSITSGYYTQPLGARGIPSMAPFEAGVRNLKKSTSYGAGLLQVPPMHPQGATGEKRQRKDSPENHTLAKRRSTGNLQEGRRDVGSVPPPFPAASQAQDGNQTVLPVPAELGELSVVLSREVGDFAKDATIRRKIQPAGQLKLEYFGRFVVKKHTDTGIDLIDFDFEAKRKKPLSLFTELKDGNPGASKNPHFEIHKVYLAALKDSWDELFFSPTELASSDHCQRILGGGTCNRDVKRALNLLLFSSGVYKVTAPAGELKWRCTDCRERSSVKDFLLFRECFFSFHSAMLTNRKVTKLHCLNCVAFKRGVHGCFPEPPDVQQ</sequence>
<dbReference type="AlphaFoldDB" id="A0A3N4HRL5"/>
<proteinExistence type="predicted"/>
<accession>A0A3N4HRL5</accession>
<keyword evidence="3" id="KW-1185">Reference proteome</keyword>
<feature type="region of interest" description="Disordered" evidence="1">
    <location>
        <begin position="1"/>
        <end position="197"/>
    </location>
</feature>
<evidence type="ECO:0000256" key="1">
    <source>
        <dbReference type="SAM" id="MobiDB-lite"/>
    </source>
</evidence>
<feature type="compositionally biased region" description="Polar residues" evidence="1">
    <location>
        <begin position="114"/>
        <end position="125"/>
    </location>
</feature>
<dbReference type="Proteomes" id="UP000275078">
    <property type="component" value="Unassembled WGS sequence"/>
</dbReference>
<protein>
    <submittedName>
        <fullName evidence="2">Uncharacterized protein</fullName>
    </submittedName>
</protein>
<gene>
    <name evidence="2" type="ORF">BJ508DRAFT_9847</name>
</gene>
<feature type="compositionally biased region" description="Basic and acidic residues" evidence="1">
    <location>
        <begin position="243"/>
        <end position="253"/>
    </location>
</feature>
<feature type="compositionally biased region" description="Pro residues" evidence="1">
    <location>
        <begin position="1"/>
        <end position="13"/>
    </location>
</feature>
<name>A0A3N4HRL5_ASCIM</name>
<evidence type="ECO:0000313" key="3">
    <source>
        <dbReference type="Proteomes" id="UP000275078"/>
    </source>
</evidence>
<organism evidence="2 3">
    <name type="scientific">Ascobolus immersus RN42</name>
    <dbReference type="NCBI Taxonomy" id="1160509"/>
    <lineage>
        <taxon>Eukaryota</taxon>
        <taxon>Fungi</taxon>
        <taxon>Dikarya</taxon>
        <taxon>Ascomycota</taxon>
        <taxon>Pezizomycotina</taxon>
        <taxon>Pezizomycetes</taxon>
        <taxon>Pezizales</taxon>
        <taxon>Ascobolaceae</taxon>
        <taxon>Ascobolus</taxon>
    </lineage>
</organism>
<reference evidence="2 3" key="1">
    <citation type="journal article" date="2018" name="Nat. Ecol. Evol.">
        <title>Pezizomycetes genomes reveal the molecular basis of ectomycorrhizal truffle lifestyle.</title>
        <authorList>
            <person name="Murat C."/>
            <person name="Payen T."/>
            <person name="Noel B."/>
            <person name="Kuo A."/>
            <person name="Morin E."/>
            <person name="Chen J."/>
            <person name="Kohler A."/>
            <person name="Krizsan K."/>
            <person name="Balestrini R."/>
            <person name="Da Silva C."/>
            <person name="Montanini B."/>
            <person name="Hainaut M."/>
            <person name="Levati E."/>
            <person name="Barry K.W."/>
            <person name="Belfiori B."/>
            <person name="Cichocki N."/>
            <person name="Clum A."/>
            <person name="Dockter R.B."/>
            <person name="Fauchery L."/>
            <person name="Guy J."/>
            <person name="Iotti M."/>
            <person name="Le Tacon F."/>
            <person name="Lindquist E.A."/>
            <person name="Lipzen A."/>
            <person name="Malagnac F."/>
            <person name="Mello A."/>
            <person name="Molinier V."/>
            <person name="Miyauchi S."/>
            <person name="Poulain J."/>
            <person name="Riccioni C."/>
            <person name="Rubini A."/>
            <person name="Sitrit Y."/>
            <person name="Splivallo R."/>
            <person name="Traeger S."/>
            <person name="Wang M."/>
            <person name="Zifcakova L."/>
            <person name="Wipf D."/>
            <person name="Zambonelli A."/>
            <person name="Paolocci F."/>
            <person name="Nowrousian M."/>
            <person name="Ottonello S."/>
            <person name="Baldrian P."/>
            <person name="Spatafora J.W."/>
            <person name="Henrissat B."/>
            <person name="Nagy L.G."/>
            <person name="Aury J.M."/>
            <person name="Wincker P."/>
            <person name="Grigoriev I.V."/>
            <person name="Bonfante P."/>
            <person name="Martin F.M."/>
        </authorList>
    </citation>
    <scope>NUCLEOTIDE SEQUENCE [LARGE SCALE GENOMIC DNA]</scope>
    <source>
        <strain evidence="2 3">RN42</strain>
    </source>
</reference>
<dbReference type="EMBL" id="ML119746">
    <property type="protein sequence ID" value="RPA76359.1"/>
    <property type="molecule type" value="Genomic_DNA"/>
</dbReference>